<keyword evidence="1" id="KW-0378">Hydrolase</keyword>
<sequence length="646" mass="72492">MKAFEANAFPAMVYALPELAAEECELDELPAGKEATQEHWRAVVHMLQARVSEFQMFVKAKVPSFQLSDVTVPSFFRKRKRVHGDSDEEEARAAEGGSARLPPLDAARREQLAALGSSFRTVNEDQLARALRGELAPEDIPRSPADFTVYHFSEFYEHLVRQVQRSTVGISLEGCDRVWRIYQQQHRLQPGVKKKRSDYKWQRDGAQQQQQQQQQDQTGNGKGGKGSGGRGGRGGRGESPFMQVPQWPKSRPAEGSDKPSKKLKTDSTFMGADVVLTTYGTLRRDVEMLRRTSFSLVVIDEAQQVKNAGSQASKAVKAINVPPGMRIALSGTPVENKLAELHSLFDFILPGYLGTVKEFEREYSKPIEKEQSQEALESLKKVTAPFLLRRLKTDRSIIQELPEKVVNDTYAALTPRQAALYESVVSDTMATLETGSRRGLVLKLMTNLKQICNHVANYDSSHPAAEEPSGKLQVLHTLLEPILEKGEKVLIFTQYVTMARLLQQAIRAAHHVNPLMLQGDMARHARDAAVARFQRDPSASVFILSLKAGGVGLNLTAANHIIHYDLWWNPAVEAQATDRAFRIGQERNVFVYRLITQNTFEEKVNDMMKKKQELSDLSVDCGENWIGDLSDTELREMFQHRNAVTL</sequence>
<dbReference type="GO" id="GO:0015616">
    <property type="term" value="F:DNA translocase activity"/>
    <property type="evidence" value="ECO:0007669"/>
    <property type="project" value="TreeGrafter"/>
</dbReference>
<dbReference type="Gene3D" id="3.40.50.300">
    <property type="entry name" value="P-loop containing nucleotide triphosphate hydrolases"/>
    <property type="match status" value="1"/>
</dbReference>
<gene>
    <name evidence="5" type="ORF">CYMTET_8966</name>
</gene>
<feature type="compositionally biased region" description="Gly residues" evidence="2">
    <location>
        <begin position="220"/>
        <end position="234"/>
    </location>
</feature>
<dbReference type="InterPro" id="IPR000330">
    <property type="entry name" value="SNF2_N"/>
</dbReference>
<dbReference type="Proteomes" id="UP001190700">
    <property type="component" value="Unassembled WGS sequence"/>
</dbReference>
<dbReference type="InterPro" id="IPR050496">
    <property type="entry name" value="SNF2_RAD54_helicase_repair"/>
</dbReference>
<keyword evidence="6" id="KW-1185">Reference proteome</keyword>
<evidence type="ECO:0000256" key="2">
    <source>
        <dbReference type="SAM" id="MobiDB-lite"/>
    </source>
</evidence>
<dbReference type="EMBL" id="LGRX02002881">
    <property type="protein sequence ID" value="KAK3283330.1"/>
    <property type="molecule type" value="Genomic_DNA"/>
</dbReference>
<dbReference type="CDD" id="cd18793">
    <property type="entry name" value="SF2_C_SNF"/>
    <property type="match status" value="1"/>
</dbReference>
<dbReference type="InterPro" id="IPR001650">
    <property type="entry name" value="Helicase_C-like"/>
</dbReference>
<dbReference type="AlphaFoldDB" id="A0AAE0GRZ1"/>
<evidence type="ECO:0000313" key="6">
    <source>
        <dbReference type="Proteomes" id="UP001190700"/>
    </source>
</evidence>
<evidence type="ECO:0000313" key="5">
    <source>
        <dbReference type="EMBL" id="KAK3283330.1"/>
    </source>
</evidence>
<dbReference type="GO" id="GO:0005524">
    <property type="term" value="F:ATP binding"/>
    <property type="evidence" value="ECO:0007669"/>
    <property type="project" value="InterPro"/>
</dbReference>
<feature type="region of interest" description="Disordered" evidence="2">
    <location>
        <begin position="81"/>
        <end position="103"/>
    </location>
</feature>
<dbReference type="Pfam" id="PF00176">
    <property type="entry name" value="SNF2-rel_dom"/>
    <property type="match status" value="1"/>
</dbReference>
<organism evidence="5 6">
    <name type="scientific">Cymbomonas tetramitiformis</name>
    <dbReference type="NCBI Taxonomy" id="36881"/>
    <lineage>
        <taxon>Eukaryota</taxon>
        <taxon>Viridiplantae</taxon>
        <taxon>Chlorophyta</taxon>
        <taxon>Pyramimonadophyceae</taxon>
        <taxon>Pyramimonadales</taxon>
        <taxon>Pyramimonadaceae</taxon>
        <taxon>Cymbomonas</taxon>
    </lineage>
</organism>
<dbReference type="SUPFAM" id="SSF52540">
    <property type="entry name" value="P-loop containing nucleoside triphosphate hydrolases"/>
    <property type="match status" value="2"/>
</dbReference>
<dbReference type="PANTHER" id="PTHR45629:SF7">
    <property type="entry name" value="DNA EXCISION REPAIR PROTEIN ERCC-6-RELATED"/>
    <property type="match status" value="1"/>
</dbReference>
<comment type="caution">
    <text evidence="5">The sequence shown here is derived from an EMBL/GenBank/DDBJ whole genome shotgun (WGS) entry which is preliminary data.</text>
</comment>
<feature type="domain" description="Helicase ATP-binding" evidence="3">
    <location>
        <begin position="271"/>
        <end position="351"/>
    </location>
</feature>
<evidence type="ECO:0000259" key="3">
    <source>
        <dbReference type="PROSITE" id="PS51192"/>
    </source>
</evidence>
<dbReference type="PROSITE" id="PS51192">
    <property type="entry name" value="HELICASE_ATP_BIND_1"/>
    <property type="match status" value="1"/>
</dbReference>
<evidence type="ECO:0000256" key="1">
    <source>
        <dbReference type="ARBA" id="ARBA00022801"/>
    </source>
</evidence>
<reference evidence="5 6" key="1">
    <citation type="journal article" date="2015" name="Genome Biol. Evol.">
        <title>Comparative Genomics of a Bacterivorous Green Alga Reveals Evolutionary Causalities and Consequences of Phago-Mixotrophic Mode of Nutrition.</title>
        <authorList>
            <person name="Burns J.A."/>
            <person name="Paasch A."/>
            <person name="Narechania A."/>
            <person name="Kim E."/>
        </authorList>
    </citation>
    <scope>NUCLEOTIDE SEQUENCE [LARGE SCALE GENOMIC DNA]</scope>
    <source>
        <strain evidence="5 6">PLY_AMNH</strain>
    </source>
</reference>
<dbReference type="InterPro" id="IPR038718">
    <property type="entry name" value="SNF2-like_sf"/>
</dbReference>
<feature type="region of interest" description="Disordered" evidence="2">
    <location>
        <begin position="187"/>
        <end position="265"/>
    </location>
</feature>
<dbReference type="PANTHER" id="PTHR45629">
    <property type="entry name" value="SNF2/RAD54 FAMILY MEMBER"/>
    <property type="match status" value="1"/>
</dbReference>
<accession>A0AAE0GRZ1</accession>
<dbReference type="Pfam" id="PF00271">
    <property type="entry name" value="Helicase_C"/>
    <property type="match status" value="1"/>
</dbReference>
<dbReference type="GO" id="GO:0016787">
    <property type="term" value="F:hydrolase activity"/>
    <property type="evidence" value="ECO:0007669"/>
    <property type="project" value="UniProtKB-KW"/>
</dbReference>
<feature type="compositionally biased region" description="Basic and acidic residues" evidence="2">
    <location>
        <begin position="251"/>
        <end position="265"/>
    </location>
</feature>
<feature type="compositionally biased region" description="Low complexity" evidence="2">
    <location>
        <begin position="204"/>
        <end position="219"/>
    </location>
</feature>
<dbReference type="Gene3D" id="3.40.50.10810">
    <property type="entry name" value="Tandem AAA-ATPase domain"/>
    <property type="match status" value="1"/>
</dbReference>
<dbReference type="InterPro" id="IPR027417">
    <property type="entry name" value="P-loop_NTPase"/>
</dbReference>
<dbReference type="InterPro" id="IPR049730">
    <property type="entry name" value="SNF2/RAD54-like_C"/>
</dbReference>
<feature type="domain" description="Helicase C-terminal" evidence="4">
    <location>
        <begin position="474"/>
        <end position="630"/>
    </location>
</feature>
<dbReference type="PROSITE" id="PS51194">
    <property type="entry name" value="HELICASE_CTER"/>
    <property type="match status" value="1"/>
</dbReference>
<dbReference type="SMART" id="SM00490">
    <property type="entry name" value="HELICc"/>
    <property type="match status" value="1"/>
</dbReference>
<dbReference type="InterPro" id="IPR014001">
    <property type="entry name" value="Helicase_ATP-bd"/>
</dbReference>
<name>A0AAE0GRZ1_9CHLO</name>
<evidence type="ECO:0000259" key="4">
    <source>
        <dbReference type="PROSITE" id="PS51194"/>
    </source>
</evidence>
<protein>
    <submittedName>
        <fullName evidence="5">Uncharacterized protein</fullName>
    </submittedName>
</protein>
<proteinExistence type="predicted"/>